<dbReference type="OrthoDB" id="6778750at2759"/>
<keyword evidence="2" id="KW-1185">Reference proteome</keyword>
<dbReference type="KEGG" id="foc:127750830"/>
<dbReference type="InterPro" id="IPR052579">
    <property type="entry name" value="Zinc_finger_SWIM"/>
</dbReference>
<dbReference type="GeneID" id="127750830"/>
<dbReference type="Proteomes" id="UP000504606">
    <property type="component" value="Unplaced"/>
</dbReference>
<evidence type="ECO:0000313" key="2">
    <source>
        <dbReference type="Proteomes" id="UP000504606"/>
    </source>
</evidence>
<evidence type="ECO:0000259" key="1">
    <source>
        <dbReference type="Pfam" id="PF21056"/>
    </source>
</evidence>
<dbReference type="Pfam" id="PF21056">
    <property type="entry name" value="ZSWIM1-3_RNaseH-like"/>
    <property type="match status" value="1"/>
</dbReference>
<sequence length="604" mass="70256">MASIVPGKKFYSQAEFEEAKSKYEWEQRVPYTVINCTKRERYNGKLKPGRPEVPETFDWKDAILACKHFGGVREHEHVEGKARRPNQSSYKRDCLAKFNIIYSLDEKCYFVKTVETNHRNHELVARSDLHLHYPEFKNPDQNTLDEVSKLFDYDVKRHKIRDLLVANGIKATSQDIQNLRNKWNAKFKGTDSREDALFKQLHLLKEEDPNSIVVITHDPETFVVQSVFFQTSEMRAAHELYPEVLIMDTTYQLSENDMPLIVYEGIDCFGSGRILGYALIISEKLPIVTASLELLKLGCPDVSEKVQVVLVDKDQSELAAIKQVLPNAEVHLCDYHVKDAMKRTGFKKLAGDKCDEVKPILDKLVYAFSKVDYDAAYAKLQEVVGVESKFMKYFDKYWHNSGLIWTEYRRNLAFTLGERTTGRVECHNARIKEIIDKKIPVAMVIMRLRTINRNSSIEHDHKLFVSLVKTKYHKYTKDPVVQTIVKSNTPFVADMLKRQYERSLEPPSDNIHKVNTTQCDCAFYTKFQLTCAHIFRERRIKGLEIYDHSVIPKRWTVVMEISKDKKISNVDILIAPIKQPKKREPLFAEDRMVERILTSRLMFS</sequence>
<organism evidence="2 3">
    <name type="scientific">Frankliniella occidentalis</name>
    <name type="common">Western flower thrips</name>
    <name type="synonym">Euthrips occidentalis</name>
    <dbReference type="NCBI Taxonomy" id="133901"/>
    <lineage>
        <taxon>Eukaryota</taxon>
        <taxon>Metazoa</taxon>
        <taxon>Ecdysozoa</taxon>
        <taxon>Arthropoda</taxon>
        <taxon>Hexapoda</taxon>
        <taxon>Insecta</taxon>
        <taxon>Pterygota</taxon>
        <taxon>Neoptera</taxon>
        <taxon>Paraneoptera</taxon>
        <taxon>Thysanoptera</taxon>
        <taxon>Terebrantia</taxon>
        <taxon>Thripoidea</taxon>
        <taxon>Thripidae</taxon>
        <taxon>Frankliniella</taxon>
    </lineage>
</organism>
<feature type="domain" description="ZSWIM1/3 RNaseH-like" evidence="1">
    <location>
        <begin position="205"/>
        <end position="330"/>
    </location>
</feature>
<reference evidence="3" key="1">
    <citation type="submission" date="2025-08" db="UniProtKB">
        <authorList>
            <consortium name="RefSeq"/>
        </authorList>
    </citation>
    <scope>IDENTIFICATION</scope>
    <source>
        <tissue evidence="3">Whole organism</tissue>
    </source>
</reference>
<dbReference type="PANTHER" id="PTHR31569">
    <property type="entry name" value="SWIM-TYPE DOMAIN-CONTAINING PROTEIN"/>
    <property type="match status" value="1"/>
</dbReference>
<dbReference type="PANTHER" id="PTHR31569:SF4">
    <property type="entry name" value="SWIM-TYPE DOMAIN-CONTAINING PROTEIN"/>
    <property type="match status" value="1"/>
</dbReference>
<dbReference type="RefSeq" id="XP_052129333.1">
    <property type="nucleotide sequence ID" value="XM_052273373.1"/>
</dbReference>
<dbReference type="AlphaFoldDB" id="A0A9C6X5A5"/>
<name>A0A9C6X5A5_FRAOC</name>
<proteinExistence type="predicted"/>
<gene>
    <name evidence="3" type="primary">LOC127750830</name>
</gene>
<evidence type="ECO:0000313" key="3">
    <source>
        <dbReference type="RefSeq" id="XP_052129333.1"/>
    </source>
</evidence>
<protein>
    <submittedName>
        <fullName evidence="3">Uncharacterized protein LOC127750830</fullName>
    </submittedName>
</protein>
<dbReference type="InterPro" id="IPR048324">
    <property type="entry name" value="ZSWIM1-3_RNaseH-like"/>
</dbReference>
<accession>A0A9C6X5A5</accession>